<dbReference type="AlphaFoldDB" id="A0AAV0Y128"/>
<name>A0AAV0Y128_9HEMI</name>
<comment type="caution">
    <text evidence="1">The sequence shown here is derived from an EMBL/GenBank/DDBJ whole genome shotgun (WGS) entry which is preliminary data.</text>
</comment>
<protein>
    <submittedName>
        <fullName evidence="1">Uncharacterized protein</fullName>
    </submittedName>
</protein>
<accession>A0AAV0Y128</accession>
<reference evidence="1 2" key="1">
    <citation type="submission" date="2023-01" db="EMBL/GenBank/DDBJ databases">
        <authorList>
            <person name="Whitehead M."/>
        </authorList>
    </citation>
    <scope>NUCLEOTIDE SEQUENCE [LARGE SCALE GENOMIC DNA]</scope>
</reference>
<organism evidence="1 2">
    <name type="scientific">Macrosiphum euphorbiae</name>
    <name type="common">potato aphid</name>
    <dbReference type="NCBI Taxonomy" id="13131"/>
    <lineage>
        <taxon>Eukaryota</taxon>
        <taxon>Metazoa</taxon>
        <taxon>Ecdysozoa</taxon>
        <taxon>Arthropoda</taxon>
        <taxon>Hexapoda</taxon>
        <taxon>Insecta</taxon>
        <taxon>Pterygota</taxon>
        <taxon>Neoptera</taxon>
        <taxon>Paraneoptera</taxon>
        <taxon>Hemiptera</taxon>
        <taxon>Sternorrhyncha</taxon>
        <taxon>Aphidomorpha</taxon>
        <taxon>Aphidoidea</taxon>
        <taxon>Aphididae</taxon>
        <taxon>Macrosiphini</taxon>
        <taxon>Macrosiphum</taxon>
    </lineage>
</organism>
<sequence length="103" mass="12148">MAFPREPHILFFVTHITFGDFHFTAMHFLGFPLYHPALLEIPTLPPAGRKKDAFERFKRYRKSNFWCRCEKKNICTTVLGVPVNVVWVMDVLNLNGIMYENRC</sequence>
<evidence type="ECO:0000313" key="2">
    <source>
        <dbReference type="Proteomes" id="UP001160148"/>
    </source>
</evidence>
<proteinExistence type="predicted"/>
<keyword evidence="2" id="KW-1185">Reference proteome</keyword>
<dbReference type="Proteomes" id="UP001160148">
    <property type="component" value="Unassembled WGS sequence"/>
</dbReference>
<evidence type="ECO:0000313" key="1">
    <source>
        <dbReference type="EMBL" id="CAI6374629.1"/>
    </source>
</evidence>
<gene>
    <name evidence="1" type="ORF">MEUPH1_LOCUS28235</name>
</gene>
<dbReference type="EMBL" id="CARXXK010001238">
    <property type="protein sequence ID" value="CAI6374629.1"/>
    <property type="molecule type" value="Genomic_DNA"/>
</dbReference>